<comment type="caution">
    <text evidence="2">The sequence shown here is derived from an EMBL/GenBank/DDBJ whole genome shotgun (WGS) entry which is preliminary data.</text>
</comment>
<accession>A0A445LQ39</accession>
<feature type="compositionally biased region" description="Polar residues" evidence="1">
    <location>
        <begin position="1"/>
        <end position="10"/>
    </location>
</feature>
<feature type="region of interest" description="Disordered" evidence="1">
    <location>
        <begin position="1"/>
        <end position="23"/>
    </location>
</feature>
<organism evidence="2 3">
    <name type="scientific">Glycine soja</name>
    <name type="common">Wild soybean</name>
    <dbReference type="NCBI Taxonomy" id="3848"/>
    <lineage>
        <taxon>Eukaryota</taxon>
        <taxon>Viridiplantae</taxon>
        <taxon>Streptophyta</taxon>
        <taxon>Embryophyta</taxon>
        <taxon>Tracheophyta</taxon>
        <taxon>Spermatophyta</taxon>
        <taxon>Magnoliopsida</taxon>
        <taxon>eudicotyledons</taxon>
        <taxon>Gunneridae</taxon>
        <taxon>Pentapetalae</taxon>
        <taxon>rosids</taxon>
        <taxon>fabids</taxon>
        <taxon>Fabales</taxon>
        <taxon>Fabaceae</taxon>
        <taxon>Papilionoideae</taxon>
        <taxon>50 kb inversion clade</taxon>
        <taxon>NPAAA clade</taxon>
        <taxon>indigoferoid/millettioid clade</taxon>
        <taxon>Phaseoleae</taxon>
        <taxon>Glycine</taxon>
        <taxon>Glycine subgen. Soja</taxon>
    </lineage>
</organism>
<evidence type="ECO:0000313" key="3">
    <source>
        <dbReference type="Proteomes" id="UP000289340"/>
    </source>
</evidence>
<keyword evidence="3" id="KW-1185">Reference proteome</keyword>
<protein>
    <submittedName>
        <fullName evidence="2">Uncharacterized protein</fullName>
    </submittedName>
</protein>
<dbReference type="AlphaFoldDB" id="A0A445LQ39"/>
<evidence type="ECO:0000313" key="2">
    <source>
        <dbReference type="EMBL" id="RZC25420.1"/>
    </source>
</evidence>
<gene>
    <name evidence="2" type="ORF">D0Y65_004215</name>
</gene>
<sequence>MSNPHVSSTRGMRRVPAKGTPTLKQNLSGRTQLFLCWKVKSCWLVELEIMHAITELDCKGVVDRIERSNQDVSDIGAITKDCKAILDVISKLLC</sequence>
<dbReference type="Proteomes" id="UP000289340">
    <property type="component" value="Chromosome 2"/>
</dbReference>
<reference evidence="2 3" key="1">
    <citation type="submission" date="2018-09" db="EMBL/GenBank/DDBJ databases">
        <title>A high-quality reference genome of wild soybean provides a powerful tool to mine soybean genomes.</title>
        <authorList>
            <person name="Xie M."/>
            <person name="Chung C.Y.L."/>
            <person name="Li M.-W."/>
            <person name="Wong F.-L."/>
            <person name="Chan T.-F."/>
            <person name="Lam H.-M."/>
        </authorList>
    </citation>
    <scope>NUCLEOTIDE SEQUENCE [LARGE SCALE GENOMIC DNA]</scope>
    <source>
        <strain evidence="3">cv. W05</strain>
        <tissue evidence="2">Hypocotyl of etiolated seedlings</tissue>
    </source>
</reference>
<proteinExistence type="predicted"/>
<name>A0A445LQ39_GLYSO</name>
<dbReference type="EMBL" id="QZWG01000002">
    <property type="protein sequence ID" value="RZC25420.1"/>
    <property type="molecule type" value="Genomic_DNA"/>
</dbReference>
<evidence type="ECO:0000256" key="1">
    <source>
        <dbReference type="SAM" id="MobiDB-lite"/>
    </source>
</evidence>